<accession>A0A078MYB5</accession>
<dbReference type="PATRIC" id="fig|1461584.3.peg.3143"/>
<organism evidence="2">
    <name type="scientific">Arthrobacter saudimassiliensis</name>
    <dbReference type="NCBI Taxonomy" id="1461584"/>
    <lineage>
        <taxon>Bacteria</taxon>
        <taxon>Bacillati</taxon>
        <taxon>Actinomycetota</taxon>
        <taxon>Actinomycetes</taxon>
        <taxon>Micrococcales</taxon>
        <taxon>Micrococcaceae</taxon>
        <taxon>Arthrobacter</taxon>
    </lineage>
</organism>
<evidence type="ECO:0000313" key="2">
    <source>
        <dbReference type="EMBL" id="CEA09796.1"/>
    </source>
</evidence>
<feature type="compositionally biased region" description="Basic and acidic residues" evidence="1">
    <location>
        <begin position="31"/>
        <end position="61"/>
    </location>
</feature>
<protein>
    <submittedName>
        <fullName evidence="2">Uncharacterized protein</fullName>
    </submittedName>
</protein>
<sequence>MSNESTGPKSDAADPLGPSIRVPEATGEPRLVGERDDPEAARPGDGPGTDRHAGNIREEQGTHAGGTVPAAYIGDDARDGAADPGAPEEALLDPDAADEEPGR</sequence>
<gene>
    <name evidence="2" type="ORF">BN1051_03169</name>
</gene>
<name>A0A078MYB5_9MICC</name>
<evidence type="ECO:0000256" key="1">
    <source>
        <dbReference type="SAM" id="MobiDB-lite"/>
    </source>
</evidence>
<proteinExistence type="predicted"/>
<feature type="region of interest" description="Disordered" evidence="1">
    <location>
        <begin position="1"/>
        <end position="103"/>
    </location>
</feature>
<dbReference type="AlphaFoldDB" id="A0A078MYB5"/>
<reference evidence="2" key="1">
    <citation type="submission" date="2014-07" db="EMBL/GenBank/DDBJ databases">
        <authorList>
            <person name="Urmite Genomes Urmite Genomes"/>
        </authorList>
    </citation>
    <scope>NUCLEOTIDE SEQUENCE</scope>
    <source>
        <strain evidence="2">11W110_air</strain>
    </source>
</reference>
<dbReference type="EMBL" id="LN483072">
    <property type="protein sequence ID" value="CEA09796.1"/>
    <property type="molecule type" value="Genomic_DNA"/>
</dbReference>
<feature type="compositionally biased region" description="Acidic residues" evidence="1">
    <location>
        <begin position="90"/>
        <end position="103"/>
    </location>
</feature>